<reference evidence="1" key="1">
    <citation type="journal article" date="2022" name="bioRxiv">
        <title>Sequencing and chromosome-scale assembly of the giantPleurodeles waltlgenome.</title>
        <authorList>
            <person name="Brown T."/>
            <person name="Elewa A."/>
            <person name="Iarovenko S."/>
            <person name="Subramanian E."/>
            <person name="Araus A.J."/>
            <person name="Petzold A."/>
            <person name="Susuki M."/>
            <person name="Suzuki K.-i.T."/>
            <person name="Hayashi T."/>
            <person name="Toyoda A."/>
            <person name="Oliveira C."/>
            <person name="Osipova E."/>
            <person name="Leigh N.D."/>
            <person name="Simon A."/>
            <person name="Yun M.H."/>
        </authorList>
    </citation>
    <scope>NUCLEOTIDE SEQUENCE</scope>
    <source>
        <strain evidence="1">20211129_DDA</strain>
        <tissue evidence="1">Liver</tissue>
    </source>
</reference>
<name>A0AAV7V2Z7_PLEWA</name>
<keyword evidence="2" id="KW-1185">Reference proteome</keyword>
<protein>
    <submittedName>
        <fullName evidence="1">Uncharacterized protein</fullName>
    </submittedName>
</protein>
<dbReference type="Proteomes" id="UP001066276">
    <property type="component" value="Chromosome 2_2"/>
</dbReference>
<dbReference type="EMBL" id="JANPWB010000004">
    <property type="protein sequence ID" value="KAJ1195147.1"/>
    <property type="molecule type" value="Genomic_DNA"/>
</dbReference>
<sequence length="74" mass="8126">MFGSGRGVRHAPEPFIWETEVMLSDPEVVVFLCGDDAQVMLSDTEVVMSDAVVLNHAEVVVLHWCSGVAELVLR</sequence>
<organism evidence="1 2">
    <name type="scientific">Pleurodeles waltl</name>
    <name type="common">Iberian ribbed newt</name>
    <dbReference type="NCBI Taxonomy" id="8319"/>
    <lineage>
        <taxon>Eukaryota</taxon>
        <taxon>Metazoa</taxon>
        <taxon>Chordata</taxon>
        <taxon>Craniata</taxon>
        <taxon>Vertebrata</taxon>
        <taxon>Euteleostomi</taxon>
        <taxon>Amphibia</taxon>
        <taxon>Batrachia</taxon>
        <taxon>Caudata</taxon>
        <taxon>Salamandroidea</taxon>
        <taxon>Salamandridae</taxon>
        <taxon>Pleurodelinae</taxon>
        <taxon>Pleurodeles</taxon>
    </lineage>
</organism>
<dbReference type="AlphaFoldDB" id="A0AAV7V2Z7"/>
<proteinExistence type="predicted"/>
<comment type="caution">
    <text evidence="1">The sequence shown here is derived from an EMBL/GenBank/DDBJ whole genome shotgun (WGS) entry which is preliminary data.</text>
</comment>
<gene>
    <name evidence="1" type="ORF">NDU88_004428</name>
</gene>
<evidence type="ECO:0000313" key="1">
    <source>
        <dbReference type="EMBL" id="KAJ1195147.1"/>
    </source>
</evidence>
<accession>A0AAV7V2Z7</accession>
<evidence type="ECO:0000313" key="2">
    <source>
        <dbReference type="Proteomes" id="UP001066276"/>
    </source>
</evidence>